<dbReference type="SUPFAM" id="SSF53474">
    <property type="entry name" value="alpha/beta-Hydrolases"/>
    <property type="match status" value="1"/>
</dbReference>
<dbReference type="HOGENOM" id="CLU_020336_7_0_1"/>
<name>A0A067Q8S3_9AGAM</name>
<feature type="domain" description="AB hydrolase-1" evidence="3">
    <location>
        <begin position="29"/>
        <end position="142"/>
    </location>
</feature>
<evidence type="ECO:0000259" key="3">
    <source>
        <dbReference type="Pfam" id="PF00561"/>
    </source>
</evidence>
<proteinExistence type="inferred from homology"/>
<evidence type="ECO:0000256" key="2">
    <source>
        <dbReference type="ARBA" id="ARBA00038334"/>
    </source>
</evidence>
<dbReference type="InParanoid" id="A0A067Q8S3"/>
<dbReference type="STRING" id="933084.A0A067Q8S3"/>
<evidence type="ECO:0000256" key="1">
    <source>
        <dbReference type="ARBA" id="ARBA00022801"/>
    </source>
</evidence>
<dbReference type="AlphaFoldDB" id="A0A067Q8S3"/>
<dbReference type="OrthoDB" id="408373at2759"/>
<sequence length="331" mass="37470">MDPSSYKDLQTSRGIKFHYFYSPAQSSKPTLLFVHGFPSNSYDWRHQVAFFKEKGYGLVVPDMLGYGGTDKPTDPEEYKQTLICKDLVDILDAEKVDKAVAIGHDWGSKIVSRLASYHADRFIGYTFLAVGYVPPSPDFDYEKVTAMIKQAVGYEIMGYWGFFSEEGADKVIEEHIDSFYSILYPQDPRSWVTDMAPSGALKAWLLANKTGPLPGYITEEEKKIHTSILLKGGLAAPLNWYKVMTSTIAKDDDKNIPLTSYPLPRVPALFIGCTKDYICLLPMHKMSFEKLAPEGLSKVVELDADHWVMLSHREQVNKELEEWIEQSVLKA</sequence>
<dbReference type="Pfam" id="PF00561">
    <property type="entry name" value="Abhydrolase_1"/>
    <property type="match status" value="1"/>
</dbReference>
<reference evidence="5" key="1">
    <citation type="journal article" date="2014" name="Proc. Natl. Acad. Sci. U.S.A.">
        <title>Extensive sampling of basidiomycete genomes demonstrates inadequacy of the white-rot/brown-rot paradigm for wood decay fungi.</title>
        <authorList>
            <person name="Riley R."/>
            <person name="Salamov A.A."/>
            <person name="Brown D.W."/>
            <person name="Nagy L.G."/>
            <person name="Floudas D."/>
            <person name="Held B.W."/>
            <person name="Levasseur A."/>
            <person name="Lombard V."/>
            <person name="Morin E."/>
            <person name="Otillar R."/>
            <person name="Lindquist E.A."/>
            <person name="Sun H."/>
            <person name="LaButti K.M."/>
            <person name="Schmutz J."/>
            <person name="Jabbour D."/>
            <person name="Luo H."/>
            <person name="Baker S.E."/>
            <person name="Pisabarro A.G."/>
            <person name="Walton J.D."/>
            <person name="Blanchette R.A."/>
            <person name="Henrissat B."/>
            <person name="Martin F."/>
            <person name="Cullen D."/>
            <person name="Hibbett D.S."/>
            <person name="Grigoriev I.V."/>
        </authorList>
    </citation>
    <scope>NUCLEOTIDE SEQUENCE [LARGE SCALE GENOMIC DNA]</scope>
    <source>
        <strain evidence="5">MUCL 33604</strain>
    </source>
</reference>
<dbReference type="InterPro" id="IPR000073">
    <property type="entry name" value="AB_hydrolase_1"/>
</dbReference>
<dbReference type="InterPro" id="IPR000639">
    <property type="entry name" value="Epox_hydrolase-like"/>
</dbReference>
<keyword evidence="1" id="KW-0378">Hydrolase</keyword>
<dbReference type="PANTHER" id="PTHR43329">
    <property type="entry name" value="EPOXIDE HYDROLASE"/>
    <property type="match status" value="1"/>
</dbReference>
<dbReference type="Gene3D" id="3.40.50.1820">
    <property type="entry name" value="alpha/beta hydrolase"/>
    <property type="match status" value="1"/>
</dbReference>
<evidence type="ECO:0000313" key="5">
    <source>
        <dbReference type="Proteomes" id="UP000027265"/>
    </source>
</evidence>
<comment type="similarity">
    <text evidence="2">Belongs to the AB hydrolase superfamily. Epoxide hydrolase family.</text>
</comment>
<keyword evidence="5" id="KW-1185">Reference proteome</keyword>
<dbReference type="Proteomes" id="UP000027265">
    <property type="component" value="Unassembled WGS sequence"/>
</dbReference>
<gene>
    <name evidence="4" type="ORF">JAAARDRAFT_188967</name>
</gene>
<accession>A0A067Q8S3</accession>
<protein>
    <recommendedName>
        <fullName evidence="3">AB hydrolase-1 domain-containing protein</fullName>
    </recommendedName>
</protein>
<dbReference type="InterPro" id="IPR029058">
    <property type="entry name" value="AB_hydrolase_fold"/>
</dbReference>
<organism evidence="4 5">
    <name type="scientific">Jaapia argillacea MUCL 33604</name>
    <dbReference type="NCBI Taxonomy" id="933084"/>
    <lineage>
        <taxon>Eukaryota</taxon>
        <taxon>Fungi</taxon>
        <taxon>Dikarya</taxon>
        <taxon>Basidiomycota</taxon>
        <taxon>Agaricomycotina</taxon>
        <taxon>Agaricomycetes</taxon>
        <taxon>Agaricomycetidae</taxon>
        <taxon>Jaapiales</taxon>
        <taxon>Jaapiaceae</taxon>
        <taxon>Jaapia</taxon>
    </lineage>
</organism>
<dbReference type="GO" id="GO:0016787">
    <property type="term" value="F:hydrolase activity"/>
    <property type="evidence" value="ECO:0007669"/>
    <property type="project" value="UniProtKB-KW"/>
</dbReference>
<dbReference type="PRINTS" id="PR00412">
    <property type="entry name" value="EPOXHYDRLASE"/>
</dbReference>
<evidence type="ECO:0000313" key="4">
    <source>
        <dbReference type="EMBL" id="KDQ63389.1"/>
    </source>
</evidence>
<dbReference type="EMBL" id="KL197710">
    <property type="protein sequence ID" value="KDQ63389.1"/>
    <property type="molecule type" value="Genomic_DNA"/>
</dbReference>